<gene>
    <name evidence="1" type="ORF">CH339_13495</name>
</gene>
<proteinExistence type="predicted"/>
<dbReference type="RefSeq" id="WP_111434886.1">
    <property type="nucleotide sequence ID" value="NZ_JACIGG010000004.1"/>
</dbReference>
<sequence length="458" mass="47404">MVAYRPPQLGANDTLSAETLEHKLIKPFHARLSRLEDSQAGADAAVKRLTEDGLRRIDQLILPTLANVQALASNIGAMLTAPSRSELTVGIGAKTVIVTEPERYAFAPTGWVVIRAIADPSAVMVASVDLYLRDSGQMQITAVSAAGAGTFDAWTISPSPPPILNHEARADNPHRVTADQVGAYAKAAVDAALEARLNVAAADALYPRLDGVNAGPLSGFANLIVNGGFGINQRDFAGGMLAAGEYGNDRFRAGADGAEFDVADGIVTLAGGSLIQTIEDPGLAGKTVTVDVDDPSADLGIDIGGATGVIAAGAGRRGVQIAVPSGLTDLDVEIAGTGASFSRLQLREGGAITAFETRPPAVEEMLCHRYFAAGVSFSHSAMADGAGQTAPFYAIPRAPVPMRVKPAVVAHNVYNSSNVSPGSFVVLASFRDGAMITVASSGAGRTFWFGTVDYDAEF</sequence>
<dbReference type="OrthoDB" id="564699at2"/>
<evidence type="ECO:0000313" key="1">
    <source>
        <dbReference type="EMBL" id="RAI26610.1"/>
    </source>
</evidence>
<dbReference type="EMBL" id="NPEV01000028">
    <property type="protein sequence ID" value="RAI26610.1"/>
    <property type="molecule type" value="Genomic_DNA"/>
</dbReference>
<reference evidence="1 2" key="1">
    <citation type="submission" date="2017-07" db="EMBL/GenBank/DDBJ databases">
        <title>Draft Genome Sequences of Select Purple Nonsulfur Bacteria.</title>
        <authorList>
            <person name="Lasarre B."/>
            <person name="Mckinlay J.B."/>
        </authorList>
    </citation>
    <scope>NUCLEOTIDE SEQUENCE [LARGE SCALE GENOMIC DNA]</scope>
    <source>
        <strain evidence="1 2">DSM 11290</strain>
    </source>
</reference>
<protein>
    <submittedName>
        <fullName evidence="1">Uncharacterized protein</fullName>
    </submittedName>
</protein>
<evidence type="ECO:0000313" key="2">
    <source>
        <dbReference type="Proteomes" id="UP000249299"/>
    </source>
</evidence>
<comment type="caution">
    <text evidence="1">The sequence shown here is derived from an EMBL/GenBank/DDBJ whole genome shotgun (WGS) entry which is preliminary data.</text>
</comment>
<organism evidence="1 2">
    <name type="scientific">Rhodobium orientis</name>
    <dbReference type="NCBI Taxonomy" id="34017"/>
    <lineage>
        <taxon>Bacteria</taxon>
        <taxon>Pseudomonadati</taxon>
        <taxon>Pseudomonadota</taxon>
        <taxon>Alphaproteobacteria</taxon>
        <taxon>Hyphomicrobiales</taxon>
        <taxon>Rhodobiaceae</taxon>
        <taxon>Rhodobium</taxon>
    </lineage>
</organism>
<dbReference type="AlphaFoldDB" id="A0A327JJJ7"/>
<keyword evidence="2" id="KW-1185">Reference proteome</keyword>
<name>A0A327JJJ7_9HYPH</name>
<dbReference type="Proteomes" id="UP000249299">
    <property type="component" value="Unassembled WGS sequence"/>
</dbReference>
<accession>A0A327JJJ7</accession>